<evidence type="ECO:0000313" key="8">
    <source>
        <dbReference type="EMBL" id="CEJ80698.1"/>
    </source>
</evidence>
<feature type="transmembrane region" description="Helical" evidence="6">
    <location>
        <begin position="511"/>
        <end position="532"/>
    </location>
</feature>
<dbReference type="InterPro" id="IPR011701">
    <property type="entry name" value="MFS"/>
</dbReference>
<protein>
    <recommendedName>
        <fullName evidence="7">Major facilitator superfamily (MFS) profile domain-containing protein</fullName>
    </recommendedName>
</protein>
<dbReference type="STRING" id="1531966.A0A0A1SKH2"/>
<keyword evidence="2 6" id="KW-0812">Transmembrane</keyword>
<dbReference type="GO" id="GO:0005886">
    <property type="term" value="C:plasma membrane"/>
    <property type="evidence" value="ECO:0007669"/>
    <property type="project" value="TreeGrafter"/>
</dbReference>
<evidence type="ECO:0000256" key="2">
    <source>
        <dbReference type="ARBA" id="ARBA00022692"/>
    </source>
</evidence>
<evidence type="ECO:0000256" key="6">
    <source>
        <dbReference type="SAM" id="Phobius"/>
    </source>
</evidence>
<feature type="transmembrane region" description="Helical" evidence="6">
    <location>
        <begin position="341"/>
        <end position="363"/>
    </location>
</feature>
<feature type="transmembrane region" description="Helical" evidence="6">
    <location>
        <begin position="375"/>
        <end position="395"/>
    </location>
</feature>
<feature type="region of interest" description="Disordered" evidence="5">
    <location>
        <begin position="25"/>
        <end position="101"/>
    </location>
</feature>
<keyword evidence="9" id="KW-1185">Reference proteome</keyword>
<dbReference type="Pfam" id="PF07690">
    <property type="entry name" value="MFS_1"/>
    <property type="match status" value="1"/>
</dbReference>
<evidence type="ECO:0000256" key="4">
    <source>
        <dbReference type="ARBA" id="ARBA00023136"/>
    </source>
</evidence>
<dbReference type="OrthoDB" id="3936150at2759"/>
<evidence type="ECO:0000256" key="3">
    <source>
        <dbReference type="ARBA" id="ARBA00022989"/>
    </source>
</evidence>
<keyword evidence="3 6" id="KW-1133">Transmembrane helix</keyword>
<organism evidence="8 9">
    <name type="scientific">[Torrubiella] hemipterigena</name>
    <dbReference type="NCBI Taxonomy" id="1531966"/>
    <lineage>
        <taxon>Eukaryota</taxon>
        <taxon>Fungi</taxon>
        <taxon>Dikarya</taxon>
        <taxon>Ascomycota</taxon>
        <taxon>Pezizomycotina</taxon>
        <taxon>Sordariomycetes</taxon>
        <taxon>Hypocreomycetidae</taxon>
        <taxon>Hypocreales</taxon>
        <taxon>Clavicipitaceae</taxon>
        <taxon>Clavicipitaceae incertae sedis</taxon>
        <taxon>'Torrubiella' clade</taxon>
    </lineage>
</organism>
<feature type="compositionally biased region" description="Basic and acidic residues" evidence="5">
    <location>
        <begin position="85"/>
        <end position="100"/>
    </location>
</feature>
<dbReference type="Gene3D" id="1.20.1250.20">
    <property type="entry name" value="MFS general substrate transporter like domains"/>
    <property type="match status" value="1"/>
</dbReference>
<feature type="transmembrane region" description="Helical" evidence="6">
    <location>
        <begin position="443"/>
        <end position="467"/>
    </location>
</feature>
<dbReference type="GO" id="GO:0000297">
    <property type="term" value="F:spermine transmembrane transporter activity"/>
    <property type="evidence" value="ECO:0007669"/>
    <property type="project" value="TreeGrafter"/>
</dbReference>
<dbReference type="EMBL" id="CDHN01000001">
    <property type="protein sequence ID" value="CEJ80698.1"/>
    <property type="molecule type" value="Genomic_DNA"/>
</dbReference>
<feature type="transmembrane region" description="Helical" evidence="6">
    <location>
        <begin position="210"/>
        <end position="231"/>
    </location>
</feature>
<feature type="transmembrane region" description="Helical" evidence="6">
    <location>
        <begin position="112"/>
        <end position="133"/>
    </location>
</feature>
<feature type="transmembrane region" description="Helical" evidence="6">
    <location>
        <begin position="416"/>
        <end position="437"/>
    </location>
</feature>
<evidence type="ECO:0000313" key="9">
    <source>
        <dbReference type="Proteomes" id="UP000039046"/>
    </source>
</evidence>
<name>A0A0A1SKH2_9HYPO</name>
<gene>
    <name evidence="8" type="ORF">VHEMI00869</name>
</gene>
<evidence type="ECO:0000256" key="1">
    <source>
        <dbReference type="ARBA" id="ARBA00004141"/>
    </source>
</evidence>
<feature type="transmembrane region" description="Helical" evidence="6">
    <location>
        <begin position="145"/>
        <end position="168"/>
    </location>
</feature>
<dbReference type="SUPFAM" id="SSF103473">
    <property type="entry name" value="MFS general substrate transporter"/>
    <property type="match status" value="1"/>
</dbReference>
<dbReference type="Proteomes" id="UP000039046">
    <property type="component" value="Unassembled WGS sequence"/>
</dbReference>
<feature type="compositionally biased region" description="Low complexity" evidence="5">
    <location>
        <begin position="44"/>
        <end position="59"/>
    </location>
</feature>
<keyword evidence="4 6" id="KW-0472">Membrane</keyword>
<accession>A0A0A1SKH2</accession>
<feature type="transmembrane region" description="Helical" evidence="6">
    <location>
        <begin position="271"/>
        <end position="291"/>
    </location>
</feature>
<proteinExistence type="predicted"/>
<reference evidence="8 9" key="1">
    <citation type="journal article" date="2015" name="Genome Announc.">
        <title>Draft Genome Sequence and Gene Annotation of the Entomopathogenic Fungus Verticillium hemipterigenum.</title>
        <authorList>
            <person name="Horn F."/>
            <person name="Habel A."/>
            <person name="Scharf D.H."/>
            <person name="Dworschak J."/>
            <person name="Brakhage A.A."/>
            <person name="Guthke R."/>
            <person name="Hertweck C."/>
            <person name="Linde J."/>
        </authorList>
    </citation>
    <scope>NUCLEOTIDE SEQUENCE [LARGE SCALE GENOMIC DNA]</scope>
</reference>
<evidence type="ECO:0000259" key="7">
    <source>
        <dbReference type="PROSITE" id="PS50850"/>
    </source>
</evidence>
<comment type="subcellular location">
    <subcellularLocation>
        <location evidence="1">Membrane</location>
        <topology evidence="1">Multi-pass membrane protein</topology>
    </subcellularLocation>
</comment>
<dbReference type="InterPro" id="IPR020846">
    <property type="entry name" value="MFS_dom"/>
</dbReference>
<dbReference type="PANTHER" id="PTHR23502">
    <property type="entry name" value="MAJOR FACILITATOR SUPERFAMILY"/>
    <property type="match status" value="1"/>
</dbReference>
<feature type="domain" description="Major facilitator superfamily (MFS) profile" evidence="7">
    <location>
        <begin position="114"/>
        <end position="550"/>
    </location>
</feature>
<sequence>MEKESTSPLFARSMKSLVFTNKLNNQQNCRIPYASPETNPVNMASATPAQQQQPALAVADSSELIRNNAKEAPGTPDSPNQQSESGDKRDPEYPDWDHDPQNPYNWPSWKKAYIIIMSSATSFVSSAGTSIISPATEEIKEHFQVSPTVALLPLALYIFALGFGPLLGGPLSETAGRMPIYWVLFPLGAIFTLGAGFADNFVALCILRFAAGFCYAPTLAVGAGIVTDVFLPQSRGPVMAIWILMPFLGPGIAPVIGAYASNRQGWRWTQWTMLFFSLFCIGLIVFTRECFHPIIKRRLAKQRGQEVPPSPPLLARLRQFAVVGLVRPLDMMVAEPISTFTCLYVAVNFGVLFSLFAAVPFIFKMVYNFGVENSGLVFLSVAAGCFIGLATIMFCNKVLYLGQKGNFPPNKIPPEYRLYPAMFGSIGLPIGLFWFAWTARSDISWASPVFAIVPFAWGNLCVFVSMVQYNADTYHGSVVASQAAANSMARYTFAGAFPLFVIQMYKGLTIPWAASLLGFVTIALLPIPWVLFKYGARIRKHSRYETVNYD</sequence>
<feature type="transmembrane region" description="Helical" evidence="6">
    <location>
        <begin position="180"/>
        <end position="198"/>
    </location>
</feature>
<dbReference type="GO" id="GO:0015606">
    <property type="term" value="F:spermidine transmembrane transporter activity"/>
    <property type="evidence" value="ECO:0007669"/>
    <property type="project" value="TreeGrafter"/>
</dbReference>
<dbReference type="InterPro" id="IPR036259">
    <property type="entry name" value="MFS_trans_sf"/>
</dbReference>
<feature type="transmembrane region" description="Helical" evidence="6">
    <location>
        <begin position="488"/>
        <end position="505"/>
    </location>
</feature>
<dbReference type="PROSITE" id="PS50850">
    <property type="entry name" value="MFS"/>
    <property type="match status" value="1"/>
</dbReference>
<evidence type="ECO:0000256" key="5">
    <source>
        <dbReference type="SAM" id="MobiDB-lite"/>
    </source>
</evidence>
<dbReference type="CDD" id="cd17323">
    <property type="entry name" value="MFS_Tpo1_MDR_like"/>
    <property type="match status" value="1"/>
</dbReference>
<feature type="transmembrane region" description="Helical" evidence="6">
    <location>
        <begin position="238"/>
        <end position="259"/>
    </location>
</feature>
<dbReference type="AlphaFoldDB" id="A0A0A1SKH2"/>
<dbReference type="PANTHER" id="PTHR23502:SF38">
    <property type="entry name" value="POLYAMINE TRANSPORTER 4"/>
    <property type="match status" value="1"/>
</dbReference>